<feature type="region of interest" description="Disordered" evidence="1">
    <location>
        <begin position="194"/>
        <end position="216"/>
    </location>
</feature>
<feature type="signal peptide" evidence="2">
    <location>
        <begin position="1"/>
        <end position="22"/>
    </location>
</feature>
<evidence type="ECO:0000256" key="1">
    <source>
        <dbReference type="SAM" id="MobiDB-lite"/>
    </source>
</evidence>
<proteinExistence type="predicted"/>
<evidence type="ECO:0008006" key="5">
    <source>
        <dbReference type="Google" id="ProtNLM"/>
    </source>
</evidence>
<dbReference type="Gene3D" id="2.60.40.1890">
    <property type="entry name" value="PCu(A)C copper chaperone"/>
    <property type="match status" value="1"/>
</dbReference>
<feature type="compositionally biased region" description="Basic and acidic residues" evidence="1">
    <location>
        <begin position="200"/>
        <end position="216"/>
    </location>
</feature>
<dbReference type="PANTHER" id="PTHR36302">
    <property type="entry name" value="BLR7088 PROTEIN"/>
    <property type="match status" value="1"/>
</dbReference>
<name>A0A0K1RCQ0_9CORY</name>
<dbReference type="RefSeq" id="WP_052205456.1">
    <property type="nucleotide sequence ID" value="NZ_CP012342.1"/>
</dbReference>
<gene>
    <name evidence="3" type="ORF">AK829_08490</name>
</gene>
<protein>
    <recommendedName>
        <fullName evidence="5">Copper chaperone PCu(A)C</fullName>
    </recommendedName>
</protein>
<dbReference type="PANTHER" id="PTHR36302:SF1">
    <property type="entry name" value="COPPER CHAPERONE PCU(A)C"/>
    <property type="match status" value="1"/>
</dbReference>
<dbReference type="InterPro" id="IPR058248">
    <property type="entry name" value="Lxx211020-like"/>
</dbReference>
<feature type="region of interest" description="Disordered" evidence="1">
    <location>
        <begin position="41"/>
        <end position="84"/>
    </location>
</feature>
<dbReference type="KEGG" id="crie:AK829_08490"/>
<reference evidence="3 4" key="1">
    <citation type="submission" date="2015-08" db="EMBL/GenBank/DDBJ databases">
        <authorList>
            <person name="Babu N.S."/>
            <person name="Beckwith C.J."/>
            <person name="Beseler K.G."/>
            <person name="Brison A."/>
            <person name="Carone J.V."/>
            <person name="Caskin T.P."/>
            <person name="Diamond M."/>
            <person name="Durham M.E."/>
            <person name="Foxe J.M."/>
            <person name="Go M."/>
            <person name="Henderson B.A."/>
            <person name="Jones I.B."/>
            <person name="McGettigan J.A."/>
            <person name="Micheletti S.J."/>
            <person name="Nasrallah M.E."/>
            <person name="Ortiz D."/>
            <person name="Piller C.R."/>
            <person name="Privatt S.R."/>
            <person name="Schneider S.L."/>
            <person name="Sharp S."/>
            <person name="Smith T.C."/>
            <person name="Stanton J.D."/>
            <person name="Ullery H.E."/>
            <person name="Wilson R.J."/>
            <person name="Serrano M.G."/>
            <person name="Buck G."/>
            <person name="Lee V."/>
            <person name="Wang Y."/>
            <person name="Carvalho R."/>
            <person name="Voegtly L."/>
            <person name="Shi R."/>
            <person name="Duckworth R."/>
            <person name="Johnson A."/>
            <person name="Loviza R."/>
            <person name="Walstead R."/>
            <person name="Shah Z."/>
            <person name="Kiflezghi M."/>
            <person name="Wade K."/>
            <person name="Ball S.L."/>
            <person name="Bradley K.W."/>
            <person name="Asai D.J."/>
            <person name="Bowman C.A."/>
            <person name="Russell D.A."/>
            <person name="Pope W.H."/>
            <person name="Jacobs-Sera D."/>
            <person name="Hendrix R.W."/>
            <person name="Hatfull G.F."/>
        </authorList>
    </citation>
    <scope>NUCLEOTIDE SEQUENCE [LARGE SCALE GENOMIC DNA]</scope>
    <source>
        <strain evidence="3 4">PUDD_83A45</strain>
    </source>
</reference>
<dbReference type="InterPro" id="IPR036182">
    <property type="entry name" value="PCuAC_sf"/>
</dbReference>
<feature type="compositionally biased region" description="Basic and acidic residues" evidence="1">
    <location>
        <begin position="59"/>
        <end position="83"/>
    </location>
</feature>
<dbReference type="SUPFAM" id="SSF110087">
    <property type="entry name" value="DR1885-like metal-binding protein"/>
    <property type="match status" value="1"/>
</dbReference>
<feature type="chain" id="PRO_5039419435" description="Copper chaperone PCu(A)C" evidence="2">
    <location>
        <begin position="23"/>
        <end position="216"/>
    </location>
</feature>
<evidence type="ECO:0000256" key="2">
    <source>
        <dbReference type="SAM" id="SignalP"/>
    </source>
</evidence>
<dbReference type="Proteomes" id="UP000060016">
    <property type="component" value="Chromosome"/>
</dbReference>
<dbReference type="PATRIC" id="fig|156976.3.peg.1696"/>
<dbReference type="Pfam" id="PF04314">
    <property type="entry name" value="PCuAC"/>
    <property type="match status" value="1"/>
</dbReference>
<dbReference type="EMBL" id="CP012342">
    <property type="protein sequence ID" value="AKV59184.1"/>
    <property type="molecule type" value="Genomic_DNA"/>
</dbReference>
<dbReference type="PROSITE" id="PS51257">
    <property type="entry name" value="PROKAR_LIPOPROTEIN"/>
    <property type="match status" value="1"/>
</dbReference>
<accession>A0A0K1RCQ0</accession>
<feature type="compositionally biased region" description="Low complexity" evidence="1">
    <location>
        <begin position="41"/>
        <end position="58"/>
    </location>
</feature>
<dbReference type="AlphaFoldDB" id="A0A0K1RCQ0"/>
<dbReference type="STRING" id="156976.AK829_08490"/>
<keyword evidence="2" id="KW-0732">Signal</keyword>
<evidence type="ECO:0000313" key="3">
    <source>
        <dbReference type="EMBL" id="AKV59184.1"/>
    </source>
</evidence>
<dbReference type="InterPro" id="IPR007410">
    <property type="entry name" value="LpqE-like"/>
</dbReference>
<evidence type="ECO:0000313" key="4">
    <source>
        <dbReference type="Proteomes" id="UP000060016"/>
    </source>
</evidence>
<keyword evidence="4" id="KW-1185">Reference proteome</keyword>
<sequence length="216" mass="22152">MKRPALALVTAATIALSLTACSSDNADTDAAATTAAESSAATAAATSETTEASASTSAAEKEEAMGESEVHLHDGTMRAKAAADAEGGSTMTAIFGVLENHRDEDVTLIGFTTSLGDAMYEIHEVVNGVMQEKPGGITIPAGGQVELKPGGEHLMIMGYEPEIAAGETVDVTLLLSDGTTAEVKDVAVRTMLPGDEDYGDLGHGEHGGMDHSEHKH</sequence>
<organism evidence="3 4">
    <name type="scientific">Corynebacterium riegelii</name>
    <dbReference type="NCBI Taxonomy" id="156976"/>
    <lineage>
        <taxon>Bacteria</taxon>
        <taxon>Bacillati</taxon>
        <taxon>Actinomycetota</taxon>
        <taxon>Actinomycetes</taxon>
        <taxon>Mycobacteriales</taxon>
        <taxon>Corynebacteriaceae</taxon>
        <taxon>Corynebacterium</taxon>
    </lineage>
</organism>